<accession>A0A9P6ACH0</accession>
<evidence type="ECO:0000313" key="2">
    <source>
        <dbReference type="Proteomes" id="UP000886523"/>
    </source>
</evidence>
<proteinExistence type="predicted"/>
<dbReference type="EMBL" id="MU129420">
    <property type="protein sequence ID" value="KAF9503186.1"/>
    <property type="molecule type" value="Genomic_DNA"/>
</dbReference>
<sequence>MKKERSSSTLLVVTTQLCSFPHRVVWGLSHNAVAQKFKAPSKATRNLQYIRNGRWCTPIRCRHFQFFGTLHGAQDIYNEAGDCSSA</sequence>
<reference evidence="1" key="1">
    <citation type="journal article" date="2020" name="Nat. Commun.">
        <title>Large-scale genome sequencing of mycorrhizal fungi provides insights into the early evolution of symbiotic traits.</title>
        <authorList>
            <person name="Miyauchi S."/>
            <person name="Kiss E."/>
            <person name="Kuo A."/>
            <person name="Drula E."/>
            <person name="Kohler A."/>
            <person name="Sanchez-Garcia M."/>
            <person name="Morin E."/>
            <person name="Andreopoulos B."/>
            <person name="Barry K.W."/>
            <person name="Bonito G."/>
            <person name="Buee M."/>
            <person name="Carver A."/>
            <person name="Chen C."/>
            <person name="Cichocki N."/>
            <person name="Clum A."/>
            <person name="Culley D."/>
            <person name="Crous P.W."/>
            <person name="Fauchery L."/>
            <person name="Girlanda M."/>
            <person name="Hayes R.D."/>
            <person name="Keri Z."/>
            <person name="LaButti K."/>
            <person name="Lipzen A."/>
            <person name="Lombard V."/>
            <person name="Magnuson J."/>
            <person name="Maillard F."/>
            <person name="Murat C."/>
            <person name="Nolan M."/>
            <person name="Ohm R.A."/>
            <person name="Pangilinan J."/>
            <person name="Pereira M.F."/>
            <person name="Perotto S."/>
            <person name="Peter M."/>
            <person name="Pfister S."/>
            <person name="Riley R."/>
            <person name="Sitrit Y."/>
            <person name="Stielow J.B."/>
            <person name="Szollosi G."/>
            <person name="Zifcakova L."/>
            <person name="Stursova M."/>
            <person name="Spatafora J.W."/>
            <person name="Tedersoo L."/>
            <person name="Vaario L.M."/>
            <person name="Yamada A."/>
            <person name="Yan M."/>
            <person name="Wang P."/>
            <person name="Xu J."/>
            <person name="Bruns T."/>
            <person name="Baldrian P."/>
            <person name="Vilgalys R."/>
            <person name="Dunand C."/>
            <person name="Henrissat B."/>
            <person name="Grigoriev I.V."/>
            <person name="Hibbett D."/>
            <person name="Nagy L.G."/>
            <person name="Martin F.M."/>
        </authorList>
    </citation>
    <scope>NUCLEOTIDE SEQUENCE</scope>
    <source>
        <strain evidence="1">UP504</strain>
    </source>
</reference>
<comment type="caution">
    <text evidence="1">The sequence shown here is derived from an EMBL/GenBank/DDBJ whole genome shotgun (WGS) entry which is preliminary data.</text>
</comment>
<dbReference type="Proteomes" id="UP000886523">
    <property type="component" value="Unassembled WGS sequence"/>
</dbReference>
<organism evidence="1 2">
    <name type="scientific">Hydnum rufescens UP504</name>
    <dbReference type="NCBI Taxonomy" id="1448309"/>
    <lineage>
        <taxon>Eukaryota</taxon>
        <taxon>Fungi</taxon>
        <taxon>Dikarya</taxon>
        <taxon>Basidiomycota</taxon>
        <taxon>Agaricomycotina</taxon>
        <taxon>Agaricomycetes</taxon>
        <taxon>Cantharellales</taxon>
        <taxon>Hydnaceae</taxon>
        <taxon>Hydnum</taxon>
    </lineage>
</organism>
<dbReference type="AlphaFoldDB" id="A0A9P6ACH0"/>
<evidence type="ECO:0000313" key="1">
    <source>
        <dbReference type="EMBL" id="KAF9503186.1"/>
    </source>
</evidence>
<name>A0A9P6ACH0_9AGAM</name>
<gene>
    <name evidence="1" type="ORF">BS47DRAFT_1402656</name>
</gene>
<keyword evidence="2" id="KW-1185">Reference proteome</keyword>
<protein>
    <submittedName>
        <fullName evidence="1">Uncharacterized protein</fullName>
    </submittedName>
</protein>